<dbReference type="Pfam" id="PF02082">
    <property type="entry name" value="Rrf2"/>
    <property type="match status" value="1"/>
</dbReference>
<protein>
    <submittedName>
        <fullName evidence="1">Rrf2 family transcriptional regulator</fullName>
    </submittedName>
</protein>
<reference evidence="1" key="2">
    <citation type="journal article" date="2021" name="PeerJ">
        <title>Extensive microbial diversity within the chicken gut microbiome revealed by metagenomics and culture.</title>
        <authorList>
            <person name="Gilroy R."/>
            <person name="Ravi A."/>
            <person name="Getino M."/>
            <person name="Pursley I."/>
            <person name="Horton D.L."/>
            <person name="Alikhan N.F."/>
            <person name="Baker D."/>
            <person name="Gharbi K."/>
            <person name="Hall N."/>
            <person name="Watson M."/>
            <person name="Adriaenssens E.M."/>
            <person name="Foster-Nyarko E."/>
            <person name="Jarju S."/>
            <person name="Secka A."/>
            <person name="Antonio M."/>
            <person name="Oren A."/>
            <person name="Chaudhuri R.R."/>
            <person name="La Ragione R."/>
            <person name="Hildebrand F."/>
            <person name="Pallen M.J."/>
        </authorList>
    </citation>
    <scope>NUCLEOTIDE SEQUENCE</scope>
    <source>
        <strain evidence="1">17213</strain>
    </source>
</reference>
<sequence>MHITAKLTIALHVLMAIKQFEGQYKTTSSFLAGSVNVNAVVIRNILLQLKAAGLITVRAGTGGSQLIKEPKDITLLDVYQAVVEDQDLFRLHENPNPQCPVGRYVHQILELRLSALQQKFLDDMKDITLQDLLDDLKRCSA</sequence>
<dbReference type="GO" id="GO:0003700">
    <property type="term" value="F:DNA-binding transcription factor activity"/>
    <property type="evidence" value="ECO:0007669"/>
    <property type="project" value="TreeGrafter"/>
</dbReference>
<proteinExistence type="predicted"/>
<dbReference type="Proteomes" id="UP000823631">
    <property type="component" value="Unassembled WGS sequence"/>
</dbReference>
<gene>
    <name evidence="1" type="ORF">IAB19_09910</name>
</gene>
<dbReference type="PROSITE" id="PS51197">
    <property type="entry name" value="HTH_RRF2_2"/>
    <property type="match status" value="1"/>
</dbReference>
<evidence type="ECO:0000313" key="2">
    <source>
        <dbReference type="Proteomes" id="UP000823631"/>
    </source>
</evidence>
<dbReference type="Gene3D" id="1.10.10.10">
    <property type="entry name" value="Winged helix-like DNA-binding domain superfamily/Winged helix DNA-binding domain"/>
    <property type="match status" value="1"/>
</dbReference>
<evidence type="ECO:0000313" key="1">
    <source>
        <dbReference type="EMBL" id="MBO8416682.1"/>
    </source>
</evidence>
<dbReference type="SUPFAM" id="SSF46785">
    <property type="entry name" value="Winged helix' DNA-binding domain"/>
    <property type="match status" value="1"/>
</dbReference>
<accession>A0A9D9DEL6</accession>
<dbReference type="GO" id="GO:0005829">
    <property type="term" value="C:cytosol"/>
    <property type="evidence" value="ECO:0007669"/>
    <property type="project" value="TreeGrafter"/>
</dbReference>
<dbReference type="AlphaFoldDB" id="A0A9D9DEL6"/>
<dbReference type="PANTHER" id="PTHR33221:SF15">
    <property type="entry name" value="HTH-TYPE TRANSCRIPTIONAL REGULATOR YWGB-RELATED"/>
    <property type="match status" value="1"/>
</dbReference>
<dbReference type="InterPro" id="IPR036388">
    <property type="entry name" value="WH-like_DNA-bd_sf"/>
</dbReference>
<reference evidence="1" key="1">
    <citation type="submission" date="2020-10" db="EMBL/GenBank/DDBJ databases">
        <authorList>
            <person name="Gilroy R."/>
        </authorList>
    </citation>
    <scope>NUCLEOTIDE SEQUENCE</scope>
    <source>
        <strain evidence="1">17213</strain>
    </source>
</reference>
<dbReference type="PANTHER" id="PTHR33221">
    <property type="entry name" value="WINGED HELIX-TURN-HELIX TRANSCRIPTIONAL REGULATOR, RRF2 FAMILY"/>
    <property type="match status" value="1"/>
</dbReference>
<dbReference type="InterPro" id="IPR036390">
    <property type="entry name" value="WH_DNA-bd_sf"/>
</dbReference>
<name>A0A9D9DEL6_9GAMM</name>
<comment type="caution">
    <text evidence="1">The sequence shown here is derived from an EMBL/GenBank/DDBJ whole genome shotgun (WGS) entry which is preliminary data.</text>
</comment>
<dbReference type="InterPro" id="IPR000944">
    <property type="entry name" value="Tscrpt_reg_Rrf2"/>
</dbReference>
<dbReference type="EMBL" id="JADINH010000196">
    <property type="protein sequence ID" value="MBO8416682.1"/>
    <property type="molecule type" value="Genomic_DNA"/>
</dbReference>
<organism evidence="1 2">
    <name type="scientific">Candidatus Avisuccinivibrio stercorigallinarum</name>
    <dbReference type="NCBI Taxonomy" id="2840704"/>
    <lineage>
        <taxon>Bacteria</taxon>
        <taxon>Pseudomonadati</taxon>
        <taxon>Pseudomonadota</taxon>
        <taxon>Gammaproteobacteria</taxon>
        <taxon>Aeromonadales</taxon>
        <taxon>Succinivibrionaceae</taxon>
        <taxon>Succinivibrionaceae incertae sedis</taxon>
        <taxon>Candidatus Avisuccinivibrio</taxon>
    </lineage>
</organism>